<evidence type="ECO:0000313" key="4">
    <source>
        <dbReference type="EMBL" id="RXI58345.1"/>
    </source>
</evidence>
<dbReference type="InterPro" id="IPR036986">
    <property type="entry name" value="S4_RNA-bd_sf"/>
</dbReference>
<dbReference type="PROSITE" id="PS50889">
    <property type="entry name" value="S4"/>
    <property type="match status" value="1"/>
</dbReference>
<dbReference type="InterPro" id="IPR014330">
    <property type="entry name" value="RNA-bd_S4-rel_YaaA"/>
</dbReference>
<dbReference type="RefSeq" id="WP_023436894.1">
    <property type="nucleotide sequence ID" value="NZ_AP026804.1"/>
</dbReference>
<dbReference type="AlphaFoldDB" id="A0A4V1LDP1"/>
<dbReference type="Gene3D" id="3.10.290.10">
    <property type="entry name" value="RNA-binding S4 domain"/>
    <property type="match status" value="1"/>
</dbReference>
<reference evidence="2 7" key="2">
    <citation type="submission" date="2022-09" db="EMBL/GenBank/DDBJ databases">
        <title>complete genome sequences of Clostridium tetani str. KHSU-234311-028 isolated from soil.</title>
        <authorList>
            <person name="Sekizuka T."/>
            <person name="Shitada C."/>
            <person name="Takahashi M."/>
            <person name="Kuroda M."/>
        </authorList>
    </citation>
    <scope>NUCLEOTIDE SEQUENCE [LARGE SCALE GENOMIC DNA]</scope>
    <source>
        <strain evidence="2 7">KHSU-234311-028</strain>
    </source>
</reference>
<dbReference type="Proteomes" id="UP000290921">
    <property type="component" value="Unassembled WGS sequence"/>
</dbReference>
<accession>A0A4V1LDP1</accession>
<reference evidence="5 6" key="1">
    <citation type="submission" date="2018-06" db="EMBL/GenBank/DDBJ databases">
        <title>Genome conservation of Clostridium tetani.</title>
        <authorList>
            <person name="Bruggemann H."/>
            <person name="Popoff M.R."/>
        </authorList>
    </citation>
    <scope>NUCLEOTIDE SEQUENCE [LARGE SCALE GENOMIC DNA]</scope>
    <source>
        <strain evidence="3 6">2017.061</strain>
        <strain evidence="4 5">63.05</strain>
    </source>
</reference>
<evidence type="ECO:0000256" key="1">
    <source>
        <dbReference type="PROSITE-ProRule" id="PRU00182"/>
    </source>
</evidence>
<name>A0A4V1LDP1_CLOTA</name>
<organism evidence="3 6">
    <name type="scientific">Clostridium tetani</name>
    <dbReference type="NCBI Taxonomy" id="1513"/>
    <lineage>
        <taxon>Bacteria</taxon>
        <taxon>Bacillati</taxon>
        <taxon>Bacillota</taxon>
        <taxon>Clostridia</taxon>
        <taxon>Eubacteriales</taxon>
        <taxon>Clostridiaceae</taxon>
        <taxon>Clostridium</taxon>
    </lineage>
</organism>
<evidence type="ECO:0000313" key="6">
    <source>
        <dbReference type="Proteomes" id="UP000290921"/>
    </source>
</evidence>
<dbReference type="Proteomes" id="UP001321763">
    <property type="component" value="Chromosome"/>
</dbReference>
<keyword evidence="1" id="KW-0694">RNA-binding</keyword>
<protein>
    <submittedName>
        <fullName evidence="2">RNA-binding protein S4</fullName>
    </submittedName>
    <submittedName>
        <fullName evidence="3">S4 domain-containing protein YaaA</fullName>
    </submittedName>
</protein>
<dbReference type="EMBL" id="QMAP01000010">
    <property type="protein sequence ID" value="RXI46671.1"/>
    <property type="molecule type" value="Genomic_DNA"/>
</dbReference>
<evidence type="ECO:0000313" key="7">
    <source>
        <dbReference type="Proteomes" id="UP001321763"/>
    </source>
</evidence>
<dbReference type="EMBL" id="QMAU01000013">
    <property type="protein sequence ID" value="RXI58345.1"/>
    <property type="molecule type" value="Genomic_DNA"/>
</dbReference>
<dbReference type="GeneID" id="24254876"/>
<dbReference type="Pfam" id="PF13275">
    <property type="entry name" value="S4_2"/>
    <property type="match status" value="1"/>
</dbReference>
<dbReference type="CDD" id="cd00165">
    <property type="entry name" value="S4"/>
    <property type="match status" value="1"/>
</dbReference>
<dbReference type="EMBL" id="AP026818">
    <property type="protein sequence ID" value="BDR79757.1"/>
    <property type="molecule type" value="Genomic_DNA"/>
</dbReference>
<dbReference type="GO" id="GO:0003723">
    <property type="term" value="F:RNA binding"/>
    <property type="evidence" value="ECO:0007669"/>
    <property type="project" value="UniProtKB-KW"/>
</dbReference>
<evidence type="ECO:0000313" key="3">
    <source>
        <dbReference type="EMBL" id="RXI46671.1"/>
    </source>
</evidence>
<dbReference type="NCBIfam" id="TIGR02988">
    <property type="entry name" value="YaaA_near_RecF"/>
    <property type="match status" value="1"/>
</dbReference>
<gene>
    <name evidence="3" type="primary">yaaA</name>
    <name evidence="3" type="ORF">DP130_11085</name>
    <name evidence="4" type="ORF">DP131_02705</name>
    <name evidence="2" type="ORF">K234311028_00030</name>
</gene>
<dbReference type="SUPFAM" id="SSF55174">
    <property type="entry name" value="Alpha-L RNA-binding motif"/>
    <property type="match status" value="1"/>
</dbReference>
<sequence length="68" mass="7929">MEKIKIDTDFIKLDSFLKWAAIANMGSEAKFLIKEGMIKVNSEVETRRGKKLYKGDKVEFDNKIYIIE</sequence>
<proteinExistence type="predicted"/>
<evidence type="ECO:0000313" key="2">
    <source>
        <dbReference type="EMBL" id="BDR79757.1"/>
    </source>
</evidence>
<evidence type="ECO:0000313" key="5">
    <source>
        <dbReference type="Proteomes" id="UP000290273"/>
    </source>
</evidence>
<dbReference type="Proteomes" id="UP000290273">
    <property type="component" value="Unassembled WGS sequence"/>
</dbReference>